<dbReference type="EMBL" id="JACEIK010004466">
    <property type="protein sequence ID" value="MCD9645543.1"/>
    <property type="molecule type" value="Genomic_DNA"/>
</dbReference>
<keyword evidence="5" id="KW-1133">Transmembrane helix</keyword>
<dbReference type="InterPro" id="IPR051809">
    <property type="entry name" value="Plant_receptor-like_S/T_kinase"/>
</dbReference>
<keyword evidence="8" id="KW-1185">Reference proteome</keyword>
<accession>A0ABS8VEW3</accession>
<evidence type="ECO:0000313" key="7">
    <source>
        <dbReference type="EMBL" id="MCD9645543.1"/>
    </source>
</evidence>
<evidence type="ECO:0000256" key="2">
    <source>
        <dbReference type="ARBA" id="ARBA00022614"/>
    </source>
</evidence>
<name>A0ABS8VEW3_DATST</name>
<evidence type="ECO:0000313" key="8">
    <source>
        <dbReference type="Proteomes" id="UP000823775"/>
    </source>
</evidence>
<protein>
    <submittedName>
        <fullName evidence="7">Uncharacterized protein</fullName>
    </submittedName>
</protein>
<dbReference type="PANTHER" id="PTHR27008:SF585">
    <property type="entry name" value="PROTEIN KINASE DOMAIN-CONTAINING PROTEIN"/>
    <property type="match status" value="1"/>
</dbReference>
<dbReference type="Gene3D" id="3.80.10.10">
    <property type="entry name" value="Ribonuclease Inhibitor"/>
    <property type="match status" value="1"/>
</dbReference>
<gene>
    <name evidence="7" type="ORF">HAX54_034541</name>
</gene>
<dbReference type="InterPro" id="IPR032675">
    <property type="entry name" value="LRR_dom_sf"/>
</dbReference>
<evidence type="ECO:0000256" key="6">
    <source>
        <dbReference type="ARBA" id="ARBA00023136"/>
    </source>
</evidence>
<dbReference type="Proteomes" id="UP000823775">
    <property type="component" value="Unassembled WGS sequence"/>
</dbReference>
<comment type="caution">
    <text evidence="7">The sequence shown here is derived from an EMBL/GenBank/DDBJ whole genome shotgun (WGS) entry which is preliminary data.</text>
</comment>
<keyword evidence="4" id="KW-0677">Repeat</keyword>
<evidence type="ECO:0000256" key="3">
    <source>
        <dbReference type="ARBA" id="ARBA00022692"/>
    </source>
</evidence>
<keyword evidence="6" id="KW-0472">Membrane</keyword>
<keyword evidence="2" id="KW-0433">Leucine-rich repeat</keyword>
<dbReference type="Pfam" id="PF00560">
    <property type="entry name" value="LRR_1"/>
    <property type="match status" value="2"/>
</dbReference>
<organism evidence="7 8">
    <name type="scientific">Datura stramonium</name>
    <name type="common">Jimsonweed</name>
    <name type="synonym">Common thornapple</name>
    <dbReference type="NCBI Taxonomy" id="4076"/>
    <lineage>
        <taxon>Eukaryota</taxon>
        <taxon>Viridiplantae</taxon>
        <taxon>Streptophyta</taxon>
        <taxon>Embryophyta</taxon>
        <taxon>Tracheophyta</taxon>
        <taxon>Spermatophyta</taxon>
        <taxon>Magnoliopsida</taxon>
        <taxon>eudicotyledons</taxon>
        <taxon>Gunneridae</taxon>
        <taxon>Pentapetalae</taxon>
        <taxon>asterids</taxon>
        <taxon>lamiids</taxon>
        <taxon>Solanales</taxon>
        <taxon>Solanaceae</taxon>
        <taxon>Solanoideae</taxon>
        <taxon>Datureae</taxon>
        <taxon>Datura</taxon>
    </lineage>
</organism>
<evidence type="ECO:0000256" key="1">
    <source>
        <dbReference type="ARBA" id="ARBA00004370"/>
    </source>
</evidence>
<reference evidence="7 8" key="1">
    <citation type="journal article" date="2021" name="BMC Genomics">
        <title>Datura genome reveals duplications of psychoactive alkaloid biosynthetic genes and high mutation rate following tissue culture.</title>
        <authorList>
            <person name="Rajewski A."/>
            <person name="Carter-House D."/>
            <person name="Stajich J."/>
            <person name="Litt A."/>
        </authorList>
    </citation>
    <scope>NUCLEOTIDE SEQUENCE [LARGE SCALE GENOMIC DNA]</scope>
    <source>
        <strain evidence="7">AR-01</strain>
    </source>
</reference>
<dbReference type="SUPFAM" id="SSF52058">
    <property type="entry name" value="L domain-like"/>
    <property type="match status" value="1"/>
</dbReference>
<dbReference type="PANTHER" id="PTHR27008">
    <property type="entry name" value="OS04G0122200 PROTEIN"/>
    <property type="match status" value="1"/>
</dbReference>
<proteinExistence type="predicted"/>
<sequence length="159" mass="17380">MDCQSSQPERVGHRTQSANGFYTIGEIPKEISNLVELEELGLGFNSFSGPLDMAIFNISRLRIIELGDNNLSGTLPPNIGSILPNIESLYLNDLTNLIGTIPHSISNCSKLTILRLSNNKLKDLIPNSLGYLIHLQILNLEETNLTGNSSLSFLTSLAN</sequence>
<dbReference type="InterPro" id="IPR001611">
    <property type="entry name" value="Leu-rich_rpt"/>
</dbReference>
<comment type="subcellular location">
    <subcellularLocation>
        <location evidence="1">Membrane</location>
    </subcellularLocation>
</comment>
<evidence type="ECO:0000256" key="4">
    <source>
        <dbReference type="ARBA" id="ARBA00022737"/>
    </source>
</evidence>
<evidence type="ECO:0000256" key="5">
    <source>
        <dbReference type="ARBA" id="ARBA00022989"/>
    </source>
</evidence>
<keyword evidence="3" id="KW-0812">Transmembrane</keyword>